<keyword evidence="3" id="KW-1185">Reference proteome</keyword>
<evidence type="ECO:0000313" key="3">
    <source>
        <dbReference type="Proteomes" id="UP000070133"/>
    </source>
</evidence>
<sequence>MHEYSADARSPQRRGTSGHSVHLHVQASCVTFIRTTQSSSITHDICPPQYSGIDNICPTQSSGIRDTCPPQSASIDTCPPHSSSIEPMIATPKPSARDIASYGEEELGRYLEENGRIVSVVDPENISPDFIQRLRDMAQREYGLAKPHPIDLDQLAARLQAVSAERERSDRSPSPASTEPLPPQEELDLEDLQNERRSYSELLNAGGRPPYPPHLLEDIFWHPETFLDHEQYADIIFFYREHSLHSPERTCFCGRHLSRWRLFRRAQRIIRDRNVANEATLRHASSWDNWEAFEDRYGPQEGAWGFSDYTQSVSRRLRKYGFSRPFQLERDLDRQDELTTWIEYLGYEYSFFDAAASYIQAFQQRHDKEWSKLVESRVLDPDDTYESICNIDTAFRRASERERAERDVESAAAALSSTERAISKSSRAQPALRKRLLADRIFFATMKERHKTIKARNEAVTAFLQKIRRYRCEKDEANRYQCLIRWIEKQIPVIELELDHLSRTEDGRDQTGHPRGRKRARSVESDEAQSRKRTRTGGSMQSLSAEKASLAPPRPSCDMAKHETPCTIDDRQAPDHVQTDESSPCSKYNTSATASALMPATRATGALKRCNASPNQTIGMSRPLRRSPRIAGKRERPMVTAAGALERVHASSSKTVGISRPLRRSPRIAGKRETHAMNAPARAPLLLRAWKQKCHATCAKRLRRRWDGKREDLGEVVVL</sequence>
<protein>
    <recommendedName>
        <fullName evidence="4">Ankyrin 2,3/unc44</fullName>
    </recommendedName>
</protein>
<feature type="compositionally biased region" description="Basic and acidic residues" evidence="1">
    <location>
        <begin position="521"/>
        <end position="530"/>
    </location>
</feature>
<dbReference type="AlphaFoldDB" id="A0A139H4M1"/>
<gene>
    <name evidence="2" type="ORF">AC578_6820</name>
</gene>
<comment type="caution">
    <text evidence="2">The sequence shown here is derived from an EMBL/GenBank/DDBJ whole genome shotgun (WGS) entry which is preliminary data.</text>
</comment>
<evidence type="ECO:0008006" key="4">
    <source>
        <dbReference type="Google" id="ProtNLM"/>
    </source>
</evidence>
<name>A0A139H4M1_9PEZI</name>
<evidence type="ECO:0000256" key="1">
    <source>
        <dbReference type="SAM" id="MobiDB-lite"/>
    </source>
</evidence>
<reference evidence="2 3" key="1">
    <citation type="submission" date="2015-07" db="EMBL/GenBank/DDBJ databases">
        <title>Comparative genomics of the Sigatoka disease complex on banana suggests a link between parallel evolutionary changes in Pseudocercospora fijiensis and Pseudocercospora eumusae and increased virulence on the banana host.</title>
        <authorList>
            <person name="Chang T.-C."/>
            <person name="Salvucci A."/>
            <person name="Crous P.W."/>
            <person name="Stergiopoulos I."/>
        </authorList>
    </citation>
    <scope>NUCLEOTIDE SEQUENCE [LARGE SCALE GENOMIC DNA]</scope>
    <source>
        <strain evidence="2 3">CBS 114824</strain>
    </source>
</reference>
<feature type="region of interest" description="Disordered" evidence="1">
    <location>
        <begin position="504"/>
        <end position="588"/>
    </location>
</feature>
<dbReference type="Proteomes" id="UP000070133">
    <property type="component" value="Unassembled WGS sequence"/>
</dbReference>
<dbReference type="STRING" id="321146.A0A139H4M1"/>
<organism evidence="2 3">
    <name type="scientific">Pseudocercospora eumusae</name>
    <dbReference type="NCBI Taxonomy" id="321146"/>
    <lineage>
        <taxon>Eukaryota</taxon>
        <taxon>Fungi</taxon>
        <taxon>Dikarya</taxon>
        <taxon>Ascomycota</taxon>
        <taxon>Pezizomycotina</taxon>
        <taxon>Dothideomycetes</taxon>
        <taxon>Dothideomycetidae</taxon>
        <taxon>Mycosphaerellales</taxon>
        <taxon>Mycosphaerellaceae</taxon>
        <taxon>Pseudocercospora</taxon>
    </lineage>
</organism>
<feature type="compositionally biased region" description="Basic and acidic residues" evidence="1">
    <location>
        <begin position="559"/>
        <end position="579"/>
    </location>
</feature>
<feature type="region of interest" description="Disordered" evidence="1">
    <location>
        <begin position="1"/>
        <end position="20"/>
    </location>
</feature>
<proteinExistence type="predicted"/>
<accession>A0A139H4M1</accession>
<dbReference type="OrthoDB" id="3945206at2759"/>
<feature type="region of interest" description="Disordered" evidence="1">
    <location>
        <begin position="161"/>
        <end position="186"/>
    </location>
</feature>
<dbReference type="EMBL" id="LFZN01000144">
    <property type="protein sequence ID" value="KXS97394.1"/>
    <property type="molecule type" value="Genomic_DNA"/>
</dbReference>
<evidence type="ECO:0000313" key="2">
    <source>
        <dbReference type="EMBL" id="KXS97394.1"/>
    </source>
</evidence>